<keyword evidence="1" id="KW-0812">Transmembrane</keyword>
<organism evidence="2 3">
    <name type="scientific">Candidatus Yanofskybacteria bacterium CG10_big_fil_rev_8_21_14_0_10_36_16</name>
    <dbReference type="NCBI Taxonomy" id="1975096"/>
    <lineage>
        <taxon>Bacteria</taxon>
        <taxon>Candidatus Yanofskyibacteriota</taxon>
    </lineage>
</organism>
<reference evidence="2 3" key="1">
    <citation type="submission" date="2017-09" db="EMBL/GenBank/DDBJ databases">
        <title>Depth-based differentiation of microbial function through sediment-hosted aquifers and enrichment of novel symbionts in the deep terrestrial subsurface.</title>
        <authorList>
            <person name="Probst A.J."/>
            <person name="Ladd B."/>
            <person name="Jarett J.K."/>
            <person name="Geller-Mcgrath D.E."/>
            <person name="Sieber C.M."/>
            <person name="Emerson J.B."/>
            <person name="Anantharaman K."/>
            <person name="Thomas B.C."/>
            <person name="Malmstrom R."/>
            <person name="Stieglmeier M."/>
            <person name="Klingl A."/>
            <person name="Woyke T."/>
            <person name="Ryan C.M."/>
            <person name="Banfield J.F."/>
        </authorList>
    </citation>
    <scope>NUCLEOTIDE SEQUENCE [LARGE SCALE GENOMIC DNA]</scope>
    <source>
        <strain evidence="2">CG10_big_fil_rev_8_21_14_0_10_36_16</strain>
    </source>
</reference>
<evidence type="ECO:0000313" key="2">
    <source>
        <dbReference type="EMBL" id="PJE50415.1"/>
    </source>
</evidence>
<feature type="transmembrane region" description="Helical" evidence="1">
    <location>
        <begin position="71"/>
        <end position="90"/>
    </location>
</feature>
<dbReference type="Proteomes" id="UP000228496">
    <property type="component" value="Unassembled WGS sequence"/>
</dbReference>
<sequence length="125" mass="14666">MIFIDYIIWHYTVAPSAIWEIMGNYIKGAWHRFLITRHLQTLFAPWHKRQPSDLAKKGDATAKVLDLMADFYIRILAAGARLLIVFFGFLFQAIIFIGFILFFVLWVLWPIVAIYFVIRGLILVF</sequence>
<protein>
    <submittedName>
        <fullName evidence="2">Uncharacterized protein</fullName>
    </submittedName>
</protein>
<evidence type="ECO:0000256" key="1">
    <source>
        <dbReference type="SAM" id="Phobius"/>
    </source>
</evidence>
<evidence type="ECO:0000313" key="3">
    <source>
        <dbReference type="Proteomes" id="UP000228496"/>
    </source>
</evidence>
<feature type="transmembrane region" description="Helical" evidence="1">
    <location>
        <begin position="96"/>
        <end position="118"/>
    </location>
</feature>
<keyword evidence="1" id="KW-1133">Transmembrane helix</keyword>
<dbReference type="AlphaFoldDB" id="A0A2J0Q6M9"/>
<gene>
    <name evidence="2" type="ORF">COV29_04580</name>
</gene>
<dbReference type="EMBL" id="PCXQ01000007">
    <property type="protein sequence ID" value="PJE50415.1"/>
    <property type="molecule type" value="Genomic_DNA"/>
</dbReference>
<proteinExistence type="predicted"/>
<accession>A0A2J0Q6M9</accession>
<comment type="caution">
    <text evidence="2">The sequence shown here is derived from an EMBL/GenBank/DDBJ whole genome shotgun (WGS) entry which is preliminary data.</text>
</comment>
<keyword evidence="1" id="KW-0472">Membrane</keyword>
<name>A0A2J0Q6M9_9BACT</name>